<sequence>MNKYTLRFDNPTLESQYQKTEFDAFRSKTNSYFLLIFFLMSTLNFSSQFTNVPENPQHLWPTVNILLIVLIFAIIRKYPQLGKQMIFLECLVAISSVLQITYSHNMSSESLNSVLPLVDIVSNLHFLQIFDISCIQITLTLGLKIYLQCVNQPEINLFLVLTSILSSTIQVVTIYFYKHWSRQQFTLYMKDLIWQQQLSNIIQKPFFKFSLDPLTNNFVTLLTNKINLFPGFQSIFCDSCNLRTFLRLCQNKSISLEQKLINDYQAEKLSLIQHNYELSYQVNSKSVVIRVCNINVERFKCLIILEQCTQQKKQVVSISNIRKSMLNSLTSNSKLLNHKFFKLGILTILNFNNKQVGILNTYDLIKKVASYFSFLNIELFPLKSSNVYLLSTYKQQLFIFMICIFNILTNQFKSKNTKILVNLSNEDGTINIIIKGVNEVIFLEQYKSNMFLMQSQQQLLISPMNKNLILKLQTQKMK</sequence>
<accession>A0A8S1XZ92</accession>
<evidence type="ECO:0008006" key="4">
    <source>
        <dbReference type="Google" id="ProtNLM"/>
    </source>
</evidence>
<evidence type="ECO:0000256" key="1">
    <source>
        <dbReference type="SAM" id="Phobius"/>
    </source>
</evidence>
<feature type="transmembrane region" description="Helical" evidence="1">
    <location>
        <begin position="32"/>
        <end position="52"/>
    </location>
</feature>
<keyword evidence="1" id="KW-0812">Transmembrane</keyword>
<keyword evidence="1" id="KW-1133">Transmembrane helix</keyword>
<reference evidence="2" key="1">
    <citation type="submission" date="2021-01" db="EMBL/GenBank/DDBJ databases">
        <authorList>
            <consortium name="Genoscope - CEA"/>
            <person name="William W."/>
        </authorList>
    </citation>
    <scope>NUCLEOTIDE SEQUENCE</scope>
</reference>
<protein>
    <recommendedName>
        <fullName evidence="4">Transmembrane protein</fullName>
    </recommendedName>
</protein>
<evidence type="ECO:0000313" key="2">
    <source>
        <dbReference type="EMBL" id="CAD8206247.1"/>
    </source>
</evidence>
<feature type="transmembrane region" description="Helical" evidence="1">
    <location>
        <begin position="155"/>
        <end position="177"/>
    </location>
</feature>
<dbReference type="OrthoDB" id="298223at2759"/>
<evidence type="ECO:0000313" key="3">
    <source>
        <dbReference type="Proteomes" id="UP000683925"/>
    </source>
</evidence>
<proteinExistence type="predicted"/>
<keyword evidence="3" id="KW-1185">Reference proteome</keyword>
<keyword evidence="1" id="KW-0472">Membrane</keyword>
<name>A0A8S1XZ92_PAROT</name>
<comment type="caution">
    <text evidence="2">The sequence shown here is derived from an EMBL/GenBank/DDBJ whole genome shotgun (WGS) entry which is preliminary data.</text>
</comment>
<organism evidence="2 3">
    <name type="scientific">Paramecium octaurelia</name>
    <dbReference type="NCBI Taxonomy" id="43137"/>
    <lineage>
        <taxon>Eukaryota</taxon>
        <taxon>Sar</taxon>
        <taxon>Alveolata</taxon>
        <taxon>Ciliophora</taxon>
        <taxon>Intramacronucleata</taxon>
        <taxon>Oligohymenophorea</taxon>
        <taxon>Peniculida</taxon>
        <taxon>Parameciidae</taxon>
        <taxon>Paramecium</taxon>
    </lineage>
</organism>
<dbReference type="EMBL" id="CAJJDP010000138">
    <property type="protein sequence ID" value="CAD8206247.1"/>
    <property type="molecule type" value="Genomic_DNA"/>
</dbReference>
<dbReference type="Proteomes" id="UP000683925">
    <property type="component" value="Unassembled WGS sequence"/>
</dbReference>
<feature type="transmembrane region" description="Helical" evidence="1">
    <location>
        <begin position="58"/>
        <end position="75"/>
    </location>
</feature>
<dbReference type="AlphaFoldDB" id="A0A8S1XZ92"/>
<dbReference type="OMA" id="CIFNILT"/>
<gene>
    <name evidence="2" type="ORF">POCTA_138.1.T1370116</name>
</gene>